<dbReference type="EMBL" id="BJXA01000037">
    <property type="protein sequence ID" value="GEM40465.1"/>
    <property type="molecule type" value="Genomic_DNA"/>
</dbReference>
<dbReference type="AlphaFoldDB" id="A0A511MII1"/>
<feature type="transmembrane region" description="Helical" evidence="1">
    <location>
        <begin position="242"/>
        <end position="265"/>
    </location>
</feature>
<keyword evidence="1" id="KW-0812">Transmembrane</keyword>
<keyword evidence="3" id="KW-1185">Reference proteome</keyword>
<protein>
    <recommendedName>
        <fullName evidence="4">Peptidase S54 rhomboid domain-containing protein</fullName>
    </recommendedName>
</protein>
<feature type="transmembrane region" description="Helical" evidence="1">
    <location>
        <begin position="190"/>
        <end position="211"/>
    </location>
</feature>
<keyword evidence="1" id="KW-1133">Transmembrane helix</keyword>
<feature type="transmembrane region" description="Helical" evidence="1">
    <location>
        <begin position="218"/>
        <end position="236"/>
    </location>
</feature>
<dbReference type="Proteomes" id="UP000321424">
    <property type="component" value="Unassembled WGS sequence"/>
</dbReference>
<evidence type="ECO:0000313" key="3">
    <source>
        <dbReference type="Proteomes" id="UP000321424"/>
    </source>
</evidence>
<proteinExistence type="predicted"/>
<dbReference type="InterPro" id="IPR046862">
    <property type="entry name" value="Rhomboid_2"/>
</dbReference>
<feature type="transmembrane region" description="Helical" evidence="1">
    <location>
        <begin position="122"/>
        <end position="146"/>
    </location>
</feature>
<reference evidence="2 3" key="1">
    <citation type="submission" date="2019-07" db="EMBL/GenBank/DDBJ databases">
        <title>Whole genome shotgun sequence of Nocardia ninae NBRC 108245.</title>
        <authorList>
            <person name="Hosoyama A."/>
            <person name="Uohara A."/>
            <person name="Ohji S."/>
            <person name="Ichikawa N."/>
        </authorList>
    </citation>
    <scope>NUCLEOTIDE SEQUENCE [LARGE SCALE GENOMIC DNA]</scope>
    <source>
        <strain evidence="2 3">NBRC 108245</strain>
    </source>
</reference>
<dbReference type="Pfam" id="PF20401">
    <property type="entry name" value="Rhomboid_2"/>
    <property type="match status" value="1"/>
</dbReference>
<organism evidence="2 3">
    <name type="scientific">Nocardia ninae NBRC 108245</name>
    <dbReference type="NCBI Taxonomy" id="1210091"/>
    <lineage>
        <taxon>Bacteria</taxon>
        <taxon>Bacillati</taxon>
        <taxon>Actinomycetota</taxon>
        <taxon>Actinomycetes</taxon>
        <taxon>Mycobacteriales</taxon>
        <taxon>Nocardiaceae</taxon>
        <taxon>Nocardia</taxon>
    </lineage>
</organism>
<evidence type="ECO:0000256" key="1">
    <source>
        <dbReference type="SAM" id="Phobius"/>
    </source>
</evidence>
<accession>A0A511MII1</accession>
<gene>
    <name evidence="2" type="ORF">NN4_49840</name>
</gene>
<evidence type="ECO:0000313" key="2">
    <source>
        <dbReference type="EMBL" id="GEM40465.1"/>
    </source>
</evidence>
<comment type="caution">
    <text evidence="2">The sequence shown here is derived from an EMBL/GenBank/DDBJ whole genome shotgun (WGS) entry which is preliminary data.</text>
</comment>
<sequence length="281" mass="30590">MPPPVTPRTPRAGRTVASFGARHTWRVVASAPVRFRSPWTQTIDLRTEARIARDWLRRPGLAHRVLPAIREHLGAAPASTAYAFTVFVTWWTLRGVGDSVERRLIFSASTNLYNMRHNPVQVLVASAFWTDGGFPWSTLAGFLIVMAYAERWLGTTRWIVLFATGHIGATLLTVTGISHAIDRGVIPLKVAVAADVGTSYGFSAVLAAMAFRFRGLVRLLWAGTLIAILVAALWIGPTFTDYGHLCACAIGLVVGGIATVLGRWFEKRSAAKQEPAAAVTE</sequence>
<keyword evidence="1" id="KW-0472">Membrane</keyword>
<name>A0A511MII1_9NOCA</name>
<evidence type="ECO:0008006" key="4">
    <source>
        <dbReference type="Google" id="ProtNLM"/>
    </source>
</evidence>
<feature type="transmembrane region" description="Helical" evidence="1">
    <location>
        <begin position="158"/>
        <end position="178"/>
    </location>
</feature>